<dbReference type="InterPro" id="IPR000160">
    <property type="entry name" value="GGDEF_dom"/>
</dbReference>
<reference evidence="5 6" key="1">
    <citation type="submission" date="2014-06" db="EMBL/GenBank/DDBJ databases">
        <title>Genomes of Alteromonas australica, a world apart.</title>
        <authorList>
            <person name="Gonzaga A."/>
            <person name="Lopez-Perez M."/>
            <person name="Rodriguez-Valera F."/>
        </authorList>
    </citation>
    <scope>NUCLEOTIDE SEQUENCE [LARGE SCALE GENOMIC DNA]</scope>
    <source>
        <strain evidence="5 6">H 17</strain>
    </source>
</reference>
<dbReference type="InterPro" id="IPR050469">
    <property type="entry name" value="Diguanylate_Cyclase"/>
</dbReference>
<dbReference type="EC" id="2.7.7.65" evidence="2"/>
<dbReference type="InterPro" id="IPR011123">
    <property type="entry name" value="Y_Y_Y"/>
</dbReference>
<keyword evidence="6" id="KW-1185">Reference proteome</keyword>
<name>A0A075P795_9ALTE</name>
<evidence type="ECO:0000256" key="2">
    <source>
        <dbReference type="ARBA" id="ARBA00012528"/>
    </source>
</evidence>
<dbReference type="eggNOG" id="COG3706">
    <property type="taxonomic scope" value="Bacteria"/>
</dbReference>
<dbReference type="EMBL" id="CP008849">
    <property type="protein sequence ID" value="AIF99182.1"/>
    <property type="molecule type" value="Genomic_DNA"/>
</dbReference>
<dbReference type="PANTHER" id="PTHR45138:SF9">
    <property type="entry name" value="DIGUANYLATE CYCLASE DGCM-RELATED"/>
    <property type="match status" value="1"/>
</dbReference>
<evidence type="ECO:0000259" key="4">
    <source>
        <dbReference type="PROSITE" id="PS50887"/>
    </source>
</evidence>
<dbReference type="InterPro" id="IPR013783">
    <property type="entry name" value="Ig-like_fold"/>
</dbReference>
<dbReference type="InterPro" id="IPR029787">
    <property type="entry name" value="Nucleotide_cyclase"/>
</dbReference>
<dbReference type="InterPro" id="IPR015943">
    <property type="entry name" value="WD40/YVTN_repeat-like_dom_sf"/>
</dbReference>
<comment type="catalytic activity">
    <reaction evidence="3">
        <text>2 GTP = 3',3'-c-di-GMP + 2 diphosphate</text>
        <dbReference type="Rhea" id="RHEA:24898"/>
        <dbReference type="ChEBI" id="CHEBI:33019"/>
        <dbReference type="ChEBI" id="CHEBI:37565"/>
        <dbReference type="ChEBI" id="CHEBI:58805"/>
        <dbReference type="EC" id="2.7.7.65"/>
    </reaction>
</comment>
<dbReference type="eggNOG" id="COG3292">
    <property type="taxonomic scope" value="Bacteria"/>
</dbReference>
<feature type="domain" description="GGDEF" evidence="4">
    <location>
        <begin position="855"/>
        <end position="984"/>
    </location>
</feature>
<sequence>MKSIISRTFLILALVLFPHCVFSQEMPSSLPLFKTYGLSDGLSQISVSDVTEDKHGYLWLATQAGLDRFDGYDFKHFGKWKEDQNDGLHAITSFQVEASHDGEYIWVGTIAGISRFHVDTETFEHYTLPNNSNIKPGIIKRIYIDNKGGVWVVSGKNLYSFSQRKNALEPIAYLTTPTSTLTDIFIDSNNTIWLGATSGVYKVDEDANRIALYSHSGKNISVLYPSPLGGIWVASEAKGACYYSSMTDTKSAPLYCYNKASGLPSNSILAILELGNGDVWIATEAQTAIVFKNNAQNPVLLSPTSTRIANRRINTLFQSDSGLIIAGSRDNGFSVYNPKIARFSSYAIADTPNVTDLTLAANNQMWFTSDSGLWRYNPQTGDKLGPIKTASQNNELDSLDMLLSLQYHQSTGDIWLATRKGLGHFRPGDSQVDIVALEGTSGYTVNVDDAGDVWFGGYSDGVFVYRPSEQNVVRHWPLPLTTKIHFQNSESAWIATVSGLYFANKLTGDITNIGELYEGFPSSAVVTWISPSMRGGFWVATQANGIYLISINAQKSNVEFVTPVTPHPHLSEISLGAIEEDENGSIWVSHSEGIAYISPDLEKVSYFGVENGVFENGYYVGASVQSDDGTIFMGGPSGITQFNPKNITHSPWLPNVKITQVEVVNYSEGSANITRIDNVEKLTLQPNEMSFSVEFAALEFTRPNDVSYAYKLADFDPAWRFTDASRRIATYTNLDAGSYTLIVHAINKEGVWSNEAARMEVIVVPAWWEKTLWQSIFVLTCFLLVVLIMKLRISALKKRSAHLARVVEEKTKDLEAAVTKLTQLSSQDPLTNLKNRRYFTQRSKEAWDAFQRYGQAFSLMLIDVDHFKNINDKYGHHAGDLILVKIADILRANLRSSDVIARWGGEEFLIFLPELNLHESYWVAEKIRKAISSFNFYCEGVDISVTITAGIADIRDCTSVEHCIHSADKKLYRGKAEGRNAIIK</sequence>
<dbReference type="SUPFAM" id="SSF63829">
    <property type="entry name" value="Calcium-dependent phosphotriesterase"/>
    <property type="match status" value="3"/>
</dbReference>
<comment type="cofactor">
    <cofactor evidence="1">
        <name>Mg(2+)</name>
        <dbReference type="ChEBI" id="CHEBI:18420"/>
    </cofactor>
</comment>
<dbReference type="SUPFAM" id="SSF55073">
    <property type="entry name" value="Nucleotide cyclase"/>
    <property type="match status" value="1"/>
</dbReference>
<dbReference type="InterPro" id="IPR043128">
    <property type="entry name" value="Rev_trsase/Diguanyl_cyclase"/>
</dbReference>
<dbReference type="Pfam" id="PF07494">
    <property type="entry name" value="Reg_prop"/>
    <property type="match status" value="1"/>
</dbReference>
<gene>
    <name evidence="5" type="ORF">EP13_11070</name>
</gene>
<dbReference type="PROSITE" id="PS50887">
    <property type="entry name" value="GGDEF"/>
    <property type="match status" value="1"/>
</dbReference>
<proteinExistence type="predicted"/>
<dbReference type="Gene3D" id="2.60.40.10">
    <property type="entry name" value="Immunoglobulins"/>
    <property type="match status" value="1"/>
</dbReference>
<evidence type="ECO:0000256" key="1">
    <source>
        <dbReference type="ARBA" id="ARBA00001946"/>
    </source>
</evidence>
<dbReference type="Proteomes" id="UP000056090">
    <property type="component" value="Chromosome"/>
</dbReference>
<dbReference type="KEGG" id="aal:EP13_11070"/>
<dbReference type="AlphaFoldDB" id="A0A075P795"/>
<dbReference type="GeneID" id="78255446"/>
<accession>A0A075P795</accession>
<dbReference type="Pfam" id="PF07495">
    <property type="entry name" value="Y_Y_Y"/>
    <property type="match status" value="1"/>
</dbReference>
<dbReference type="RefSeq" id="WP_044058918.1">
    <property type="nucleotide sequence ID" value="NZ_CP008849.1"/>
</dbReference>
<dbReference type="FunFam" id="3.30.70.270:FF:000001">
    <property type="entry name" value="Diguanylate cyclase domain protein"/>
    <property type="match status" value="1"/>
</dbReference>
<evidence type="ECO:0000256" key="3">
    <source>
        <dbReference type="ARBA" id="ARBA00034247"/>
    </source>
</evidence>
<dbReference type="Gene3D" id="2.130.10.10">
    <property type="entry name" value="YVTN repeat-like/Quinoprotein amine dehydrogenase"/>
    <property type="match status" value="2"/>
</dbReference>
<dbReference type="PANTHER" id="PTHR45138">
    <property type="entry name" value="REGULATORY COMPONENTS OF SENSORY TRANSDUCTION SYSTEM"/>
    <property type="match status" value="1"/>
</dbReference>
<dbReference type="GO" id="GO:0052621">
    <property type="term" value="F:diguanylate cyclase activity"/>
    <property type="evidence" value="ECO:0007669"/>
    <property type="project" value="UniProtKB-EC"/>
</dbReference>
<protein>
    <recommendedName>
        <fullName evidence="2">diguanylate cyclase</fullName>
        <ecNumber evidence="2">2.7.7.65</ecNumber>
    </recommendedName>
</protein>
<dbReference type="CDD" id="cd01949">
    <property type="entry name" value="GGDEF"/>
    <property type="match status" value="1"/>
</dbReference>
<dbReference type="Pfam" id="PF00990">
    <property type="entry name" value="GGDEF"/>
    <property type="match status" value="1"/>
</dbReference>
<dbReference type="NCBIfam" id="TIGR00254">
    <property type="entry name" value="GGDEF"/>
    <property type="match status" value="1"/>
</dbReference>
<dbReference type="Gene3D" id="3.30.70.270">
    <property type="match status" value="1"/>
</dbReference>
<evidence type="ECO:0000313" key="6">
    <source>
        <dbReference type="Proteomes" id="UP000056090"/>
    </source>
</evidence>
<dbReference type="SMART" id="SM00267">
    <property type="entry name" value="GGDEF"/>
    <property type="match status" value="1"/>
</dbReference>
<evidence type="ECO:0000313" key="5">
    <source>
        <dbReference type="EMBL" id="AIF99182.1"/>
    </source>
</evidence>
<dbReference type="InterPro" id="IPR011110">
    <property type="entry name" value="Reg_prop"/>
</dbReference>
<organism evidence="5 6">
    <name type="scientific">Alteromonas australica</name>
    <dbReference type="NCBI Taxonomy" id="589873"/>
    <lineage>
        <taxon>Bacteria</taxon>
        <taxon>Pseudomonadati</taxon>
        <taxon>Pseudomonadota</taxon>
        <taxon>Gammaproteobacteria</taxon>
        <taxon>Alteromonadales</taxon>
        <taxon>Alteromonadaceae</taxon>
        <taxon>Alteromonas/Salinimonas group</taxon>
        <taxon>Alteromonas</taxon>
    </lineage>
</organism>